<dbReference type="InterPro" id="IPR028345">
    <property type="entry name" value="Antibiotic_NAT-like"/>
</dbReference>
<reference evidence="2" key="1">
    <citation type="journal article" date="2023" name="Int. J. Syst. Evol. Microbiol.">
        <title>Collibacillus ludicampi gen. nov., sp. nov., a new soil bacterium of the family Alicyclobacillaceae.</title>
        <authorList>
            <person name="Jojima T."/>
            <person name="Ioku Y."/>
            <person name="Fukuta Y."/>
            <person name="Shirasaka N."/>
            <person name="Matsumura Y."/>
            <person name="Mori M."/>
        </authorList>
    </citation>
    <scope>NUCLEOTIDE SEQUENCE</scope>
    <source>
        <strain evidence="2">TP075</strain>
    </source>
</reference>
<dbReference type="SUPFAM" id="SSF110710">
    <property type="entry name" value="TTHA0583/YokD-like"/>
    <property type="match status" value="1"/>
</dbReference>
<comment type="similarity">
    <text evidence="1">Belongs to the UPF0340 family.</text>
</comment>
<dbReference type="InterPro" id="IPR006340">
    <property type="entry name" value="DUF436"/>
</dbReference>
<dbReference type="Proteomes" id="UP001057291">
    <property type="component" value="Unassembled WGS sequence"/>
</dbReference>
<dbReference type="RefSeq" id="WP_282198899.1">
    <property type="nucleotide sequence ID" value="NZ_BOQE01000001.1"/>
</dbReference>
<evidence type="ECO:0000313" key="2">
    <source>
        <dbReference type="EMBL" id="GIM45722.1"/>
    </source>
</evidence>
<name>A0AAV4LD49_9BACL</name>
<accession>A0AAV4LD49</accession>
<proteinExistence type="inferred from homology"/>
<organism evidence="2 3">
    <name type="scientific">Collibacillus ludicampi</name>
    <dbReference type="NCBI Taxonomy" id="2771369"/>
    <lineage>
        <taxon>Bacteria</taxon>
        <taxon>Bacillati</taxon>
        <taxon>Bacillota</taxon>
        <taxon>Bacilli</taxon>
        <taxon>Bacillales</taxon>
        <taxon>Alicyclobacillaceae</taxon>
        <taxon>Collibacillus</taxon>
    </lineage>
</organism>
<gene>
    <name evidence="2" type="primary">ywlG</name>
    <name evidence="2" type="ORF">DNHGIG_12710</name>
</gene>
<evidence type="ECO:0000313" key="3">
    <source>
        <dbReference type="Proteomes" id="UP001057291"/>
    </source>
</evidence>
<dbReference type="EMBL" id="BOQE01000001">
    <property type="protein sequence ID" value="GIM45722.1"/>
    <property type="molecule type" value="Genomic_DNA"/>
</dbReference>
<dbReference type="Pfam" id="PF04260">
    <property type="entry name" value="DUF436"/>
    <property type="match status" value="1"/>
</dbReference>
<dbReference type="AlphaFoldDB" id="A0AAV4LD49"/>
<sequence length="182" mass="19935">MLDEIRRQTRQVIDELQEHARLTEEQILVVGASSSEIIGQKIGTAGSADTAKAIVDAVLEAREQYGFQVAFQCCEHLNRALVVERSTMRAFQLEEVTVVPVLHAGGAVAAEAFRRLHDPVMVERIQAHAGIDIGDTFIGMHLRPVVVPVRPSIKTIGAAHVTMARTRPKLIGGERAVYVLKP</sequence>
<comment type="caution">
    <text evidence="2">The sequence shown here is derived from an EMBL/GenBank/DDBJ whole genome shotgun (WGS) entry which is preliminary data.</text>
</comment>
<dbReference type="HAMAP" id="MF_00800">
    <property type="entry name" value="UPF0340"/>
    <property type="match status" value="1"/>
</dbReference>
<keyword evidence="3" id="KW-1185">Reference proteome</keyword>
<dbReference type="NCBIfam" id="TIGR01440">
    <property type="entry name" value="TIGR01440 family protein"/>
    <property type="match status" value="1"/>
</dbReference>
<dbReference type="PIRSF" id="PIRSF007510">
    <property type="entry name" value="UCP007510"/>
    <property type="match status" value="1"/>
</dbReference>
<protein>
    <recommendedName>
        <fullName evidence="1">UPF0340 protein DNHGIG_12710</fullName>
    </recommendedName>
</protein>
<evidence type="ECO:0000256" key="1">
    <source>
        <dbReference type="HAMAP-Rule" id="MF_00800"/>
    </source>
</evidence>
<dbReference type="Gene3D" id="3.40.50.10360">
    <property type="entry name" value="Hypothetical protein TT1679"/>
    <property type="match status" value="1"/>
</dbReference>